<organism evidence="7 8">
    <name type="scientific">Candidatus Endonucleibacter bathymodioli</name>
    <dbReference type="NCBI Taxonomy" id="539814"/>
    <lineage>
        <taxon>Bacteria</taxon>
        <taxon>Pseudomonadati</taxon>
        <taxon>Pseudomonadota</taxon>
        <taxon>Gammaproteobacteria</taxon>
        <taxon>Oceanospirillales</taxon>
        <taxon>Endozoicomonadaceae</taxon>
        <taxon>Candidatus Endonucleibacter</taxon>
    </lineage>
</organism>
<dbReference type="Gene3D" id="2.50.20.10">
    <property type="entry name" value="Lipoprotein localisation LolA/LolB/LppX"/>
    <property type="match status" value="1"/>
</dbReference>
<dbReference type="InterPro" id="IPR038484">
    <property type="entry name" value="MucB/RseB_C_sf"/>
</dbReference>
<comment type="similarity">
    <text evidence="2">Belongs to the RseB family.</text>
</comment>
<dbReference type="GO" id="GO:0030288">
    <property type="term" value="C:outer membrane-bounded periplasmic space"/>
    <property type="evidence" value="ECO:0007669"/>
    <property type="project" value="TreeGrafter"/>
</dbReference>
<evidence type="ECO:0000256" key="1">
    <source>
        <dbReference type="ARBA" id="ARBA00004418"/>
    </source>
</evidence>
<feature type="domain" description="MucB/RseB C-terminal" evidence="6">
    <location>
        <begin position="242"/>
        <end position="338"/>
    </location>
</feature>
<name>A0AA90NYN2_9GAMM</name>
<evidence type="ECO:0000313" key="8">
    <source>
        <dbReference type="Proteomes" id="UP001178148"/>
    </source>
</evidence>
<dbReference type="PANTHER" id="PTHR38782:SF1">
    <property type="entry name" value="SIGMA-E FACTOR REGULATORY PROTEIN RSEB"/>
    <property type="match status" value="1"/>
</dbReference>
<dbReference type="PANTHER" id="PTHR38782">
    <property type="match status" value="1"/>
</dbReference>
<dbReference type="Gene3D" id="3.30.200.100">
    <property type="entry name" value="MucB/RseB, C-terminal domain"/>
    <property type="match status" value="1"/>
</dbReference>
<comment type="caution">
    <text evidence="7">The sequence shown here is derived from an EMBL/GenBank/DDBJ whole genome shotgun (WGS) entry which is preliminary data.</text>
</comment>
<protein>
    <submittedName>
        <fullName evidence="7">MucB/RseB C-terminal domain-containing protein</fullName>
    </submittedName>
</protein>
<comment type="subcellular location">
    <subcellularLocation>
        <location evidence="1">Periplasm</location>
    </subcellularLocation>
</comment>
<dbReference type="Proteomes" id="UP001178148">
    <property type="component" value="Unassembled WGS sequence"/>
</dbReference>
<dbReference type="AlphaFoldDB" id="A0AA90NYN2"/>
<keyword evidence="8" id="KW-1185">Reference proteome</keyword>
<evidence type="ECO:0000256" key="4">
    <source>
        <dbReference type="ARBA" id="ARBA00022764"/>
    </source>
</evidence>
<reference evidence="7 8" key="1">
    <citation type="journal article" date="2023" name="bioRxiv">
        <title>An intranuclear bacterial parasite of deep-sea mussels expresses apoptosis inhibitors acquired from its host.</title>
        <authorList>
            <person name="Gonzalez Porras M.A."/>
            <person name="Assie A."/>
            <person name="Tietjen M."/>
            <person name="Violette M."/>
            <person name="Kleiner M."/>
            <person name="Gruber-Vodicka H."/>
            <person name="Dubilier N."/>
            <person name="Leisch N."/>
        </authorList>
    </citation>
    <scope>NUCLEOTIDE SEQUENCE [LARGE SCALE GENOMIC DNA]</scope>
    <source>
        <strain evidence="7">IAP13</strain>
    </source>
</reference>
<dbReference type="Pfam" id="PF17188">
    <property type="entry name" value="MucB_RseB_C"/>
    <property type="match status" value="1"/>
</dbReference>
<accession>A0AA90NYN2</accession>
<dbReference type="InterPro" id="IPR033434">
    <property type="entry name" value="MucB/RseB_N"/>
</dbReference>
<evidence type="ECO:0000259" key="5">
    <source>
        <dbReference type="Pfam" id="PF03888"/>
    </source>
</evidence>
<feature type="domain" description="MucB/RseB N-terminal" evidence="5">
    <location>
        <begin position="44"/>
        <end position="217"/>
    </location>
</feature>
<dbReference type="GO" id="GO:0032885">
    <property type="term" value="P:regulation of polysaccharide biosynthetic process"/>
    <property type="evidence" value="ECO:0007669"/>
    <property type="project" value="TreeGrafter"/>
</dbReference>
<dbReference type="PIRSF" id="PIRSF005427">
    <property type="entry name" value="RseB"/>
    <property type="match status" value="1"/>
</dbReference>
<gene>
    <name evidence="7" type="ORF">QS748_00080</name>
</gene>
<dbReference type="CDD" id="cd16327">
    <property type="entry name" value="RseB"/>
    <property type="match status" value="1"/>
</dbReference>
<dbReference type="InterPro" id="IPR033436">
    <property type="entry name" value="MucB/RseB_C"/>
</dbReference>
<sequence length="353" mass="39556">MKEILLIKVWILLLLFVFSLQAFGEVVQSPNEAGKSRVISEKSAMLWLKHMSAAFEKLSYRGVFVYQQGSYLETLAVTRDASKGRNRERVIHLDGSFREMVMSESGLTYATAGKEARSIKYGSLMPMAGKFTDSFSEAYYKVRYASQRTDRIAGRKAAVIVIAPIDQYRYGYQLWIDTESSLMLKSVMFDGLGKIIERLQFTQIDVDVKLSFEELAAMDQGDVKSNQLVNIDFSSEAGGTWGWEAGWVPDGFSVKSAVQRLSPDSEDKVDAVIYSDGIANFSVFVEPEKSRVLSQESDSIGVMVAVSKVFRREKSYFHVTVVGAVPLGVAERVAASVRPIRKPLERLKKRSKE</sequence>
<keyword evidence="4" id="KW-0574">Periplasm</keyword>
<proteinExistence type="inferred from homology"/>
<dbReference type="GO" id="GO:0045152">
    <property type="term" value="F:antisigma factor binding"/>
    <property type="evidence" value="ECO:0007669"/>
    <property type="project" value="TreeGrafter"/>
</dbReference>
<evidence type="ECO:0000256" key="2">
    <source>
        <dbReference type="ARBA" id="ARBA00008150"/>
    </source>
</evidence>
<evidence type="ECO:0000313" key="7">
    <source>
        <dbReference type="EMBL" id="MDP0587681.1"/>
    </source>
</evidence>
<dbReference type="InterPro" id="IPR005588">
    <property type="entry name" value="MucB_RseB"/>
</dbReference>
<keyword evidence="3" id="KW-0732">Signal</keyword>
<dbReference type="Pfam" id="PF03888">
    <property type="entry name" value="MucB_RseB"/>
    <property type="match status" value="1"/>
</dbReference>
<evidence type="ECO:0000259" key="6">
    <source>
        <dbReference type="Pfam" id="PF17188"/>
    </source>
</evidence>
<evidence type="ECO:0000256" key="3">
    <source>
        <dbReference type="ARBA" id="ARBA00022729"/>
    </source>
</evidence>
<dbReference type="EMBL" id="JASXSV010000001">
    <property type="protein sequence ID" value="MDP0587681.1"/>
    <property type="molecule type" value="Genomic_DNA"/>
</dbReference>